<dbReference type="GO" id="GO:0055085">
    <property type="term" value="P:transmembrane transport"/>
    <property type="evidence" value="ECO:0007669"/>
    <property type="project" value="InterPro"/>
</dbReference>
<gene>
    <name evidence="5" type="ORF">CRT60_12795</name>
</gene>
<evidence type="ECO:0000313" key="6">
    <source>
        <dbReference type="Proteomes" id="UP000225379"/>
    </source>
</evidence>
<feature type="signal peptide" evidence="4">
    <location>
        <begin position="1"/>
        <end position="24"/>
    </location>
</feature>
<organism evidence="5 6">
    <name type="scientific">Azospirillum palustre</name>
    <dbReference type="NCBI Taxonomy" id="2044885"/>
    <lineage>
        <taxon>Bacteria</taxon>
        <taxon>Pseudomonadati</taxon>
        <taxon>Pseudomonadota</taxon>
        <taxon>Alphaproteobacteria</taxon>
        <taxon>Rhodospirillales</taxon>
        <taxon>Azospirillaceae</taxon>
        <taxon>Azospirillum</taxon>
    </lineage>
</organism>
<dbReference type="GO" id="GO:0030288">
    <property type="term" value="C:outer membrane-bounded periplasmic space"/>
    <property type="evidence" value="ECO:0007669"/>
    <property type="project" value="InterPro"/>
</dbReference>
<dbReference type="InterPro" id="IPR004682">
    <property type="entry name" value="TRAP_DctP"/>
</dbReference>
<dbReference type="NCBIfam" id="TIGR00787">
    <property type="entry name" value="dctP"/>
    <property type="match status" value="1"/>
</dbReference>
<dbReference type="CDD" id="cd13603">
    <property type="entry name" value="PBP2_TRAP_Siap_TeaA_like"/>
    <property type="match status" value="1"/>
</dbReference>
<reference evidence="6" key="1">
    <citation type="submission" date="2017-10" db="EMBL/GenBank/DDBJ databases">
        <authorList>
            <person name="Kravchenko I.K."/>
            <person name="Grouzdev D.S."/>
        </authorList>
    </citation>
    <scope>NUCLEOTIDE SEQUENCE [LARGE SCALE GENOMIC DNA]</scope>
    <source>
        <strain evidence="6">B2</strain>
    </source>
</reference>
<dbReference type="Gene3D" id="3.40.190.170">
    <property type="entry name" value="Bacterial extracellular solute-binding protein, family 7"/>
    <property type="match status" value="1"/>
</dbReference>
<evidence type="ECO:0000256" key="2">
    <source>
        <dbReference type="ARBA" id="ARBA00022448"/>
    </source>
</evidence>
<evidence type="ECO:0000313" key="5">
    <source>
        <dbReference type="EMBL" id="PGH57323.1"/>
    </source>
</evidence>
<dbReference type="InterPro" id="IPR038404">
    <property type="entry name" value="TRAP_DctP_sf"/>
</dbReference>
<sequence length="326" mass="35242">MKKALLAGLALTAVALGISMPAVAATATARMSLDVQEGNPKHIAATRFADAVSEATKGTVKIRIFPNSLLGAESESAEGIRLGSIQMGIITSSVFTTWVPQVQVLDLPFLFRDDQHAVAANAVLTKALSDSFREKGFHLLGFSVNGARQLMSKDPIVTPADAAGKKMRVIQSPIHVALWKAVGANPVPIPAPEVYNAMQTGVVDFFDNTATNYLTFRFYEVAPNYTKLSHIYAMGAWVVSEPWWQKLTADQQTAIEKAAHDAQADIVPLQAKQDEEALAKTVAQGATIHEVKDKAAWRELMKPVWAEFTPKIPNADTLIPAIEAVK</sequence>
<accession>A0A2B8BIG6</accession>
<dbReference type="InterPro" id="IPR018389">
    <property type="entry name" value="DctP_fam"/>
</dbReference>
<evidence type="ECO:0000256" key="4">
    <source>
        <dbReference type="SAM" id="SignalP"/>
    </source>
</evidence>
<evidence type="ECO:0000256" key="3">
    <source>
        <dbReference type="ARBA" id="ARBA00022729"/>
    </source>
</evidence>
<protein>
    <recommendedName>
        <fullName evidence="7">ABC transporter substrate-binding protein</fullName>
    </recommendedName>
</protein>
<dbReference type="PANTHER" id="PTHR33376">
    <property type="match status" value="1"/>
</dbReference>
<comment type="caution">
    <text evidence="5">The sequence shown here is derived from an EMBL/GenBank/DDBJ whole genome shotgun (WGS) entry which is preliminary data.</text>
</comment>
<name>A0A2B8BIG6_9PROT</name>
<evidence type="ECO:0008006" key="7">
    <source>
        <dbReference type="Google" id="ProtNLM"/>
    </source>
</evidence>
<dbReference type="RefSeq" id="WP_098736776.1">
    <property type="nucleotide sequence ID" value="NZ_PDKW01000040.1"/>
</dbReference>
<dbReference type="EMBL" id="PDKW01000040">
    <property type="protein sequence ID" value="PGH57323.1"/>
    <property type="molecule type" value="Genomic_DNA"/>
</dbReference>
<dbReference type="NCBIfam" id="NF037995">
    <property type="entry name" value="TRAP_S1"/>
    <property type="match status" value="1"/>
</dbReference>
<comment type="similarity">
    <text evidence="1">Belongs to the bacterial solute-binding protein 7 family.</text>
</comment>
<keyword evidence="3 4" id="KW-0732">Signal</keyword>
<dbReference type="AlphaFoldDB" id="A0A2B8BIG6"/>
<keyword evidence="6" id="KW-1185">Reference proteome</keyword>
<dbReference type="PIRSF" id="PIRSF006470">
    <property type="entry name" value="DctB"/>
    <property type="match status" value="1"/>
</dbReference>
<evidence type="ECO:0000256" key="1">
    <source>
        <dbReference type="ARBA" id="ARBA00009023"/>
    </source>
</evidence>
<proteinExistence type="inferred from homology"/>
<dbReference type="Pfam" id="PF03480">
    <property type="entry name" value="DctP"/>
    <property type="match status" value="1"/>
</dbReference>
<dbReference type="Proteomes" id="UP000225379">
    <property type="component" value="Unassembled WGS sequence"/>
</dbReference>
<keyword evidence="2" id="KW-0813">Transport</keyword>
<feature type="chain" id="PRO_5012767251" description="ABC transporter substrate-binding protein" evidence="4">
    <location>
        <begin position="25"/>
        <end position="326"/>
    </location>
</feature>
<dbReference type="PANTHER" id="PTHR33376:SF7">
    <property type="entry name" value="C4-DICARBOXYLATE-BINDING PROTEIN DCTB"/>
    <property type="match status" value="1"/>
</dbReference>